<gene>
    <name evidence="2" type="ordered locus">Sta7437_2357</name>
</gene>
<dbReference type="SUPFAM" id="SSF46785">
    <property type="entry name" value="Winged helix' DNA-binding domain"/>
    <property type="match status" value="1"/>
</dbReference>
<reference evidence="3" key="1">
    <citation type="journal article" date="2013" name="Proc. Natl. Acad. Sci. U.S.A.">
        <title>Improving the coverage of the cyanobacterial phylum using diversity-driven genome sequencing.</title>
        <authorList>
            <person name="Shih P.M."/>
            <person name="Wu D."/>
            <person name="Latifi A."/>
            <person name="Axen S.D."/>
            <person name="Fewer D.P."/>
            <person name="Talla E."/>
            <person name="Calteau A."/>
            <person name="Cai F."/>
            <person name="Tandeau de Marsac N."/>
            <person name="Rippka R."/>
            <person name="Herdman M."/>
            <person name="Sivonen K."/>
            <person name="Coursin T."/>
            <person name="Laurent T."/>
            <person name="Goodwin L."/>
            <person name="Nolan M."/>
            <person name="Davenport K.W."/>
            <person name="Han C.S."/>
            <person name="Rubin E.M."/>
            <person name="Eisen J.A."/>
            <person name="Woyke T."/>
            <person name="Gugger M."/>
            <person name="Kerfeld C.A."/>
        </authorList>
    </citation>
    <scope>NUCLEOTIDE SEQUENCE [LARGE SCALE GENOMIC DNA]</scope>
    <source>
        <strain evidence="3">ATCC 29371 / PCC 7437</strain>
    </source>
</reference>
<dbReference type="GO" id="GO:0003700">
    <property type="term" value="F:DNA-binding transcription factor activity"/>
    <property type="evidence" value="ECO:0007669"/>
    <property type="project" value="TreeGrafter"/>
</dbReference>
<dbReference type="InterPro" id="IPR014710">
    <property type="entry name" value="RmlC-like_jellyroll"/>
</dbReference>
<evidence type="ECO:0000313" key="2">
    <source>
        <dbReference type="EMBL" id="AFZ35898.1"/>
    </source>
</evidence>
<dbReference type="RefSeq" id="WP_015193566.1">
    <property type="nucleotide sequence ID" value="NC_019748.1"/>
</dbReference>
<dbReference type="OrthoDB" id="453310at2"/>
<dbReference type="PANTHER" id="PTHR24567:SF74">
    <property type="entry name" value="HTH-TYPE TRANSCRIPTIONAL REGULATOR ARCR"/>
    <property type="match status" value="1"/>
</dbReference>
<dbReference type="InterPro" id="IPR036388">
    <property type="entry name" value="WH-like_DNA-bd_sf"/>
</dbReference>
<dbReference type="InterPro" id="IPR000595">
    <property type="entry name" value="cNMP-bd_dom"/>
</dbReference>
<dbReference type="AlphaFoldDB" id="K9XTN2"/>
<dbReference type="Gene3D" id="1.10.10.10">
    <property type="entry name" value="Winged helix-like DNA-binding domain superfamily/Winged helix DNA-binding domain"/>
    <property type="match status" value="1"/>
</dbReference>
<evidence type="ECO:0000259" key="1">
    <source>
        <dbReference type="PROSITE" id="PS50042"/>
    </source>
</evidence>
<dbReference type="SUPFAM" id="SSF51206">
    <property type="entry name" value="cAMP-binding domain-like"/>
    <property type="match status" value="1"/>
</dbReference>
<dbReference type="GO" id="GO:0005829">
    <property type="term" value="C:cytosol"/>
    <property type="evidence" value="ECO:0007669"/>
    <property type="project" value="TreeGrafter"/>
</dbReference>
<dbReference type="InterPro" id="IPR036390">
    <property type="entry name" value="WH_DNA-bd_sf"/>
</dbReference>
<dbReference type="KEGG" id="scs:Sta7437_2357"/>
<dbReference type="HOGENOM" id="CLU_075053_3_5_3"/>
<evidence type="ECO:0000313" key="3">
    <source>
        <dbReference type="Proteomes" id="UP000010473"/>
    </source>
</evidence>
<dbReference type="Proteomes" id="UP000010473">
    <property type="component" value="Chromosome"/>
</dbReference>
<dbReference type="STRING" id="111780.Sta7437_2357"/>
<organism evidence="2 3">
    <name type="scientific">Stanieria cyanosphaera (strain ATCC 29371 / PCC 7437)</name>
    <dbReference type="NCBI Taxonomy" id="111780"/>
    <lineage>
        <taxon>Bacteria</taxon>
        <taxon>Bacillati</taxon>
        <taxon>Cyanobacteriota</taxon>
        <taxon>Cyanophyceae</taxon>
        <taxon>Pleurocapsales</taxon>
        <taxon>Dermocarpellaceae</taxon>
        <taxon>Stanieria</taxon>
    </lineage>
</organism>
<accession>K9XTN2</accession>
<dbReference type="CDD" id="cd00038">
    <property type="entry name" value="CAP_ED"/>
    <property type="match status" value="1"/>
</dbReference>
<dbReference type="PANTHER" id="PTHR24567">
    <property type="entry name" value="CRP FAMILY TRANSCRIPTIONAL REGULATORY PROTEIN"/>
    <property type="match status" value="1"/>
</dbReference>
<feature type="domain" description="Cyclic nucleotide-binding" evidence="1">
    <location>
        <begin position="12"/>
        <end position="131"/>
    </location>
</feature>
<dbReference type="Gene3D" id="2.60.120.10">
    <property type="entry name" value="Jelly Rolls"/>
    <property type="match status" value="1"/>
</dbReference>
<protein>
    <submittedName>
        <fullName evidence="2">Transcriptional regulator, Crp/Fnr family</fullName>
    </submittedName>
</protein>
<dbReference type="PROSITE" id="PS50042">
    <property type="entry name" value="CNMP_BINDING_3"/>
    <property type="match status" value="1"/>
</dbReference>
<dbReference type="Pfam" id="PF00027">
    <property type="entry name" value="cNMP_binding"/>
    <property type="match status" value="1"/>
</dbReference>
<proteinExistence type="predicted"/>
<sequence>MEIQSCSQFFPLFDRASPHTLAWLNKIATTETYQPKEIILTVDNWGQAVYLIASGWVKLQQIVLEKTTVRLIMGQGDFFGASAILDPASLKTEIIALTKVQVFKISTQRFIQVLFQDNQLQHRLLQLLAKRLRILDTQCQLHYQPAAVRLINILVVLAENYGQPSEKGTKIFYPAEFDLADLTYIEVDEINKIIDNLQNNGWIEVDSVNRTLFLINLKQLTHLAGKF</sequence>
<dbReference type="eggNOG" id="COG0664">
    <property type="taxonomic scope" value="Bacteria"/>
</dbReference>
<keyword evidence="3" id="KW-1185">Reference proteome</keyword>
<dbReference type="EMBL" id="CP003653">
    <property type="protein sequence ID" value="AFZ35898.1"/>
    <property type="molecule type" value="Genomic_DNA"/>
</dbReference>
<name>K9XTN2_STAC7</name>
<dbReference type="InterPro" id="IPR050397">
    <property type="entry name" value="Env_Response_Regulators"/>
</dbReference>
<dbReference type="SMART" id="SM00100">
    <property type="entry name" value="cNMP"/>
    <property type="match status" value="1"/>
</dbReference>
<dbReference type="InterPro" id="IPR018490">
    <property type="entry name" value="cNMP-bd_dom_sf"/>
</dbReference>